<dbReference type="Ensembl" id="ENSSSCT00070016585.1">
    <property type="protein sequence ID" value="ENSSSCP00070013738.1"/>
    <property type="gene ID" value="ENSSSCG00070008581.1"/>
</dbReference>
<dbReference type="AlphaFoldDB" id="A0A4X1TF13"/>
<reference evidence="1" key="2">
    <citation type="submission" date="2025-08" db="UniProtKB">
        <authorList>
            <consortium name="Ensembl"/>
        </authorList>
    </citation>
    <scope>IDENTIFICATION</scope>
</reference>
<evidence type="ECO:0000313" key="2">
    <source>
        <dbReference type="Proteomes" id="UP000314985"/>
    </source>
</evidence>
<sequence>RAAPTACGASQARGLIGAVAVGLCHSHSNAGSELPDQACRCVSNRGSTYFLTTRRHVLFGDLKSFLYHSCQADPDLDSDKDATGAYLIRREPICFGPVLNSRRCGSWSLTKTLKRKDGAGKAFVPWLQCLEEALQQVLATPVMMVGSLSTWAVSALPATWGRGVKTRQSSSAGFPRSLTTFRPAPQGERQDFARREFKDLRSTGLTAEEIFYRSLAVARNQRLTISLEIQVWVILCL</sequence>
<name>A0A4X1TF13_PIG</name>
<dbReference type="Proteomes" id="UP000314985">
    <property type="component" value="Chromosome 9"/>
</dbReference>
<evidence type="ECO:0000313" key="1">
    <source>
        <dbReference type="Ensembl" id="ENSSSCP00070013738.1"/>
    </source>
</evidence>
<dbReference type="Gene3D" id="3.30.710.10">
    <property type="entry name" value="Potassium Channel Kv1.1, Chain A"/>
    <property type="match status" value="1"/>
</dbReference>
<accession>A0A4X1TF13</accession>
<protein>
    <submittedName>
        <fullName evidence="1">Uncharacterized protein</fullName>
    </submittedName>
</protein>
<organism evidence="1 2">
    <name type="scientific">Sus scrofa</name>
    <name type="common">Pig</name>
    <dbReference type="NCBI Taxonomy" id="9823"/>
    <lineage>
        <taxon>Eukaryota</taxon>
        <taxon>Metazoa</taxon>
        <taxon>Chordata</taxon>
        <taxon>Craniata</taxon>
        <taxon>Vertebrata</taxon>
        <taxon>Euteleostomi</taxon>
        <taxon>Mammalia</taxon>
        <taxon>Eutheria</taxon>
        <taxon>Laurasiatheria</taxon>
        <taxon>Artiodactyla</taxon>
        <taxon>Suina</taxon>
        <taxon>Suidae</taxon>
        <taxon>Sus</taxon>
    </lineage>
</organism>
<reference evidence="1 2" key="1">
    <citation type="submission" date="2017-08" db="EMBL/GenBank/DDBJ databases">
        <title>USMARCv1.0.</title>
        <authorList>
            <person name="Hannum G.I."/>
            <person name="Koren S."/>
            <person name="Schroeder S.G."/>
            <person name="Chin S.C."/>
            <person name="Nonneman D.J."/>
            <person name="Becker S.A."/>
            <person name="Rosen B.D."/>
            <person name="Bickhart D.M."/>
            <person name="Putnam N.H."/>
            <person name="Green R.E."/>
            <person name="Tuggle C.K."/>
            <person name="Liu H."/>
            <person name="Rohrer G.A."/>
            <person name="Warr A."/>
            <person name="Hall R."/>
            <person name="Kim K."/>
            <person name="Hume D.A."/>
            <person name="Talbot R."/>
            <person name="Chow W."/>
            <person name="Howe K."/>
            <person name="Schwartz A.S."/>
            <person name="Watson M."/>
            <person name="Archibald A.L."/>
            <person name="Phillippy A.M."/>
            <person name="Smith T.P.L."/>
        </authorList>
    </citation>
    <scope>NUCLEOTIDE SEQUENCE [LARGE SCALE GENOMIC DNA]</scope>
</reference>
<dbReference type="PANTHER" id="PTHR14958">
    <property type="entry name" value="POTASSIUM CHANNEL TETRAMERISATION DOMAIN CONTAINING PROTEIN"/>
    <property type="match status" value="1"/>
</dbReference>
<proteinExistence type="predicted"/>
<dbReference type="PANTHER" id="PTHR14958:SF12">
    <property type="entry name" value="BTB_POZ DOMAIN-CONTAINING PROTEIN KCTD5"/>
    <property type="match status" value="1"/>
</dbReference>
<dbReference type="InterPro" id="IPR011333">
    <property type="entry name" value="SKP1/BTB/POZ_sf"/>
</dbReference>